<dbReference type="SMART" id="SM00212">
    <property type="entry name" value="UBCc"/>
    <property type="match status" value="1"/>
</dbReference>
<feature type="domain" description="UBC core" evidence="1">
    <location>
        <begin position="1"/>
        <end position="145"/>
    </location>
</feature>
<dbReference type="InterPro" id="IPR016135">
    <property type="entry name" value="UBQ-conjugating_enzyme/RWD"/>
</dbReference>
<evidence type="ECO:0000259" key="1">
    <source>
        <dbReference type="PROSITE" id="PS50127"/>
    </source>
</evidence>
<accession>A0A7S3J8U2</accession>
<dbReference type="AlphaFoldDB" id="A0A7S3J8U2"/>
<proteinExistence type="predicted"/>
<reference evidence="2" key="1">
    <citation type="submission" date="2021-01" db="EMBL/GenBank/DDBJ databases">
        <authorList>
            <person name="Corre E."/>
            <person name="Pelletier E."/>
            <person name="Niang G."/>
            <person name="Scheremetjew M."/>
            <person name="Finn R."/>
            <person name="Kale V."/>
            <person name="Holt S."/>
            <person name="Cochrane G."/>
            <person name="Meng A."/>
            <person name="Brown T."/>
            <person name="Cohen L."/>
        </authorList>
    </citation>
    <scope>NUCLEOTIDE SEQUENCE</scope>
    <source>
        <strain evidence="2">FSP1.4</strain>
    </source>
</reference>
<protein>
    <recommendedName>
        <fullName evidence="1">UBC core domain-containing protein</fullName>
    </recommendedName>
</protein>
<name>A0A7S3J8U2_9SPIT</name>
<organism evidence="2">
    <name type="scientific">Euplotes harpa</name>
    <dbReference type="NCBI Taxonomy" id="151035"/>
    <lineage>
        <taxon>Eukaryota</taxon>
        <taxon>Sar</taxon>
        <taxon>Alveolata</taxon>
        <taxon>Ciliophora</taxon>
        <taxon>Intramacronucleata</taxon>
        <taxon>Spirotrichea</taxon>
        <taxon>Hypotrichia</taxon>
        <taxon>Euplotida</taxon>
        <taxon>Euplotidae</taxon>
        <taxon>Euplotes</taxon>
    </lineage>
</organism>
<dbReference type="CDD" id="cd00195">
    <property type="entry name" value="UBCc_UEV"/>
    <property type="match status" value="1"/>
</dbReference>
<dbReference type="Gene3D" id="3.10.110.10">
    <property type="entry name" value="Ubiquitin Conjugating Enzyme"/>
    <property type="match status" value="1"/>
</dbReference>
<dbReference type="InterPro" id="IPR000608">
    <property type="entry name" value="UBC"/>
</dbReference>
<sequence>MSARRINREIKSYIDLGYDNVCLDFSDNLYELHGFIIGPLGSVYEGSVLYYKLDLPKDYPFKPPKFKFLSKVFNPNVSSDGTISLAVLMDQWTPLYSIMDVVQYVVSILITPEKNILNEEAASLYYYDYEEFIRVAKDTMQLESDSY</sequence>
<dbReference type="PANTHER" id="PTHR24068">
    <property type="entry name" value="UBIQUITIN-CONJUGATING ENZYME E2"/>
    <property type="match status" value="1"/>
</dbReference>
<evidence type="ECO:0000313" key="2">
    <source>
        <dbReference type="EMBL" id="CAE0348684.1"/>
    </source>
</evidence>
<gene>
    <name evidence="2" type="ORF">EHAR0213_LOCUS7595</name>
</gene>
<dbReference type="PROSITE" id="PS50127">
    <property type="entry name" value="UBC_2"/>
    <property type="match status" value="1"/>
</dbReference>
<dbReference type="Pfam" id="PF00179">
    <property type="entry name" value="UQ_con"/>
    <property type="match status" value="1"/>
</dbReference>
<dbReference type="SUPFAM" id="SSF54495">
    <property type="entry name" value="UBC-like"/>
    <property type="match status" value="1"/>
</dbReference>
<dbReference type="EMBL" id="HBII01017891">
    <property type="protein sequence ID" value="CAE0348684.1"/>
    <property type="molecule type" value="Transcribed_RNA"/>
</dbReference>